<name>A0ABM0MLE2_SACKO</name>
<dbReference type="PANTHER" id="PTHR19848">
    <property type="entry name" value="WD40 REPEAT PROTEIN"/>
    <property type="match status" value="1"/>
</dbReference>
<dbReference type="InterPro" id="IPR019775">
    <property type="entry name" value="WD40_repeat_CS"/>
</dbReference>
<evidence type="ECO:0000256" key="1">
    <source>
        <dbReference type="ARBA" id="ARBA00022574"/>
    </source>
</evidence>
<dbReference type="Proteomes" id="UP000694865">
    <property type="component" value="Unplaced"/>
</dbReference>
<evidence type="ECO:0000313" key="5">
    <source>
        <dbReference type="RefSeq" id="XP_006820833.1"/>
    </source>
</evidence>
<keyword evidence="2" id="KW-0677">Repeat</keyword>
<dbReference type="PANTHER" id="PTHR19848:SF8">
    <property type="entry name" value="F-BOX AND WD REPEAT DOMAIN CONTAINING 7"/>
    <property type="match status" value="1"/>
</dbReference>
<evidence type="ECO:0000313" key="4">
    <source>
        <dbReference type="Proteomes" id="UP000694865"/>
    </source>
</evidence>
<feature type="repeat" description="WD" evidence="3">
    <location>
        <begin position="144"/>
        <end position="185"/>
    </location>
</feature>
<dbReference type="SMART" id="SM00320">
    <property type="entry name" value="WD40"/>
    <property type="match status" value="3"/>
</dbReference>
<dbReference type="PROSITE" id="PS50082">
    <property type="entry name" value="WD_REPEATS_2"/>
    <property type="match status" value="2"/>
</dbReference>
<feature type="repeat" description="WD" evidence="3">
    <location>
        <begin position="102"/>
        <end position="143"/>
    </location>
</feature>
<dbReference type="RefSeq" id="XP_006820833.1">
    <property type="nucleotide sequence ID" value="XM_006820770.1"/>
</dbReference>
<dbReference type="InterPro" id="IPR036322">
    <property type="entry name" value="WD40_repeat_dom_sf"/>
</dbReference>
<keyword evidence="1 3" id="KW-0853">WD repeat</keyword>
<dbReference type="SUPFAM" id="SSF50978">
    <property type="entry name" value="WD40 repeat-like"/>
    <property type="match status" value="1"/>
</dbReference>
<dbReference type="GeneID" id="100369878"/>
<keyword evidence="4" id="KW-1185">Reference proteome</keyword>
<organism evidence="4 5">
    <name type="scientific">Saccoglossus kowalevskii</name>
    <name type="common">Acorn worm</name>
    <dbReference type="NCBI Taxonomy" id="10224"/>
    <lineage>
        <taxon>Eukaryota</taxon>
        <taxon>Metazoa</taxon>
        <taxon>Hemichordata</taxon>
        <taxon>Enteropneusta</taxon>
        <taxon>Harrimaniidae</taxon>
        <taxon>Saccoglossus</taxon>
    </lineage>
</organism>
<protein>
    <submittedName>
        <fullName evidence="5">Dynein assembly factor with WDR repeat domains 1-like</fullName>
    </submittedName>
</protein>
<dbReference type="PROSITE" id="PS00678">
    <property type="entry name" value="WD_REPEATS_1"/>
    <property type="match status" value="1"/>
</dbReference>
<evidence type="ECO:0000256" key="3">
    <source>
        <dbReference type="PROSITE-ProRule" id="PRU00221"/>
    </source>
</evidence>
<proteinExistence type="predicted"/>
<gene>
    <name evidence="5" type="primary">LOC100369878</name>
</gene>
<dbReference type="PROSITE" id="PS50294">
    <property type="entry name" value="WD_REPEATS_REGION"/>
    <property type="match status" value="2"/>
</dbReference>
<accession>A0ABM0MLE2</accession>
<dbReference type="InterPro" id="IPR001680">
    <property type="entry name" value="WD40_rpt"/>
</dbReference>
<dbReference type="InterPro" id="IPR015943">
    <property type="entry name" value="WD40/YVTN_repeat-like_dom_sf"/>
</dbReference>
<reference evidence="5" key="1">
    <citation type="submission" date="2025-08" db="UniProtKB">
        <authorList>
            <consortium name="RefSeq"/>
        </authorList>
    </citation>
    <scope>IDENTIFICATION</scope>
    <source>
        <tissue evidence="5">Testes</tissue>
    </source>
</reference>
<dbReference type="Pfam" id="PF00400">
    <property type="entry name" value="WD40"/>
    <property type="match status" value="3"/>
</dbReference>
<evidence type="ECO:0000256" key="2">
    <source>
        <dbReference type="ARBA" id="ARBA00022737"/>
    </source>
</evidence>
<dbReference type="Gene3D" id="2.130.10.10">
    <property type="entry name" value="YVTN repeat-like/Quinoprotein amine dehydrogenase"/>
    <property type="match status" value="1"/>
</dbReference>
<sequence length="226" mass="25487">METMSTRRVQFIGYKKLKRFIVDYKQQRISFEYEQFKKDNIKVKDLEIPEITKDTDFDKTAEEIAGKDRLITQSRKTELKRLLERILVANNDNNNFSVLNEFKGHIEAVTGICVMVNGDKFVSASQDNTCKIWDLTTGEEITTLQGHEHAVSAIAVSPNGEIIASGSHDNTCKLWNIERGECSHTLTGHTDHIGYNAAMTFNPHGDQVAFGGPDNNISIHEVKTGR</sequence>